<dbReference type="RefSeq" id="WP_153080129.1">
    <property type="nucleotide sequence ID" value="NZ_VZAU01000018.1"/>
</dbReference>
<accession>A0A6A7VU17</accession>
<sequence length="1109" mass="126540">MNTNNIYKSIIAFMLFLAPLEVLSQSDTVSNITNKHFDSNPSYEYATASTVLTQSDIVTQDILFAPKSPTVAGLAQAIDCPVSYYTGTPEISIPLYTIPLRGLELPINLSYHASGIKVAQEASWVGLGWNLNCAGMITRTVKCGDDFHEYGAGHDNGMEEGYYFAPEAKAPIDKSYFKTNNLGASWLLAKDSEPDVFCYCIPGSSGKFLIDKTRGPILLSCTGKNHVQIKIHGKSVNKSGSFTFEVVDTYGNQYFFELKETTHCFHRNNELNMNYTLTQAVCDEFEQRVSDMYPSSFDYTSSWLLTKIVTSKKQVITFEYEAENYQLPTAESVLKYNLLNTSGNGYTMSSSPQYSCSKTMIEGYHLAKITWDAGSVNFQTTTREDIKACNSMYPLNVPKKLVGLYIKDKTDDIIKSYSFSYKYMNANRTDSYAHVFKRLMLVSVIDNTDKTIKYAMEYYPGDLPAKNSNNTDSWGYSNGIKQGANFYFPASYNGTLYHGADKTPNLNSMRVGTLQKLKFPTGEEYEYNYEVPTSMTPPTTVSKKITASLGACYTDKVDDEDYTNIPRTRTATIKIDTYTVFEIHGYAENLLIGSSDLPYLYNNESYPVFRVYRIKNDGSKNENWYYSLTAPNEMINAANPYQYPSYNLGLSAGTYSFEIYSPIKDAVFAIYYTYTGTYVEPGVEVPIGGLRIKEIRGSETRSFNYSGGNLLTPQTTSYVYNLQYFQDASNNSSNTYLVQSSHAVTPMSTLKDGYVYGYNNVKETCGKYSVSYEYINEPEMSQEENYPFIPTILNCKNGLLTKKSIYEWKTCKQVEEYNYDTFGNKNVYGFVYMPHERNVHSYIYEIEQPLLTSARKETYYGKDFKEEEMYYSYNPYFQLGETETITSLGTYKDVCLYPSDKNDNLYKQMTEANIVGIPIESQSYLNEKIISANKTEYGKQGNTYVPLAQYKAELNTPIDVSVLKSAYAKRKDLGHYSSYGNPREIVENHTSTILIWSYLGMYPIAKITNCNYSELIQYLPESTLNTIEARSVPTENDWKQIEKLRLQLPHAMIITLEYKPYVGIIRQTDERGFSTYFTYDNSGRLIEKYFYENDKKMILKKYSYHYQTE</sequence>
<organism evidence="1 2">
    <name type="scientific">Segatella copri</name>
    <dbReference type="NCBI Taxonomy" id="165179"/>
    <lineage>
        <taxon>Bacteria</taxon>
        <taxon>Pseudomonadati</taxon>
        <taxon>Bacteroidota</taxon>
        <taxon>Bacteroidia</taxon>
        <taxon>Bacteroidales</taxon>
        <taxon>Prevotellaceae</taxon>
        <taxon>Segatella</taxon>
    </lineage>
</organism>
<evidence type="ECO:0000313" key="1">
    <source>
        <dbReference type="EMBL" id="MQN08739.1"/>
    </source>
</evidence>
<dbReference type="AlphaFoldDB" id="A0A6A7VU17"/>
<evidence type="ECO:0008006" key="3">
    <source>
        <dbReference type="Google" id="ProtNLM"/>
    </source>
</evidence>
<comment type="caution">
    <text evidence="1">The sequence shown here is derived from an EMBL/GenBank/DDBJ whole genome shotgun (WGS) entry which is preliminary data.</text>
</comment>
<evidence type="ECO:0000313" key="2">
    <source>
        <dbReference type="Proteomes" id="UP000406735"/>
    </source>
</evidence>
<protein>
    <recommendedName>
        <fullName evidence="3">RHS repeat protein</fullName>
    </recommendedName>
</protein>
<reference evidence="1 2" key="1">
    <citation type="submission" date="2019-09" db="EMBL/GenBank/DDBJ databases">
        <title>Distinct polysaccharide growth profiles of human intestinal Prevotella copri isolates.</title>
        <authorList>
            <person name="Fehlner-Peach H."/>
            <person name="Magnabosco C."/>
            <person name="Raghavan V."/>
            <person name="Scher J.U."/>
            <person name="Tett A."/>
            <person name="Cox L.M."/>
            <person name="Gottsegen C."/>
            <person name="Watters A."/>
            <person name="Wiltshire- Gordon J.D."/>
            <person name="Segata N."/>
            <person name="Bonneau R."/>
            <person name="Littman D.R."/>
        </authorList>
    </citation>
    <scope>NUCLEOTIDE SEQUENCE [LARGE SCALE GENOMIC DNA]</scope>
    <source>
        <strain evidence="2">iK21513</strain>
    </source>
</reference>
<dbReference type="Proteomes" id="UP000406735">
    <property type="component" value="Unassembled WGS sequence"/>
</dbReference>
<dbReference type="EMBL" id="VZCY01000017">
    <property type="protein sequence ID" value="MQN08739.1"/>
    <property type="molecule type" value="Genomic_DNA"/>
</dbReference>
<name>A0A6A7VU17_9BACT</name>
<proteinExistence type="predicted"/>
<gene>
    <name evidence="1" type="ORF">F7D97_02075</name>
</gene>